<dbReference type="InterPro" id="IPR002307">
    <property type="entry name" value="Tyr-tRNA-ligase"/>
</dbReference>
<dbReference type="InterPro" id="IPR002942">
    <property type="entry name" value="S4_RNA-bd"/>
</dbReference>
<evidence type="ECO:0000256" key="4">
    <source>
        <dbReference type="ARBA" id="ARBA00022840"/>
    </source>
</evidence>
<keyword evidence="14" id="KW-1185">Reference proteome</keyword>
<evidence type="ECO:0000256" key="3">
    <source>
        <dbReference type="ARBA" id="ARBA00022741"/>
    </source>
</evidence>
<dbReference type="GO" id="GO:0004831">
    <property type="term" value="F:tyrosine-tRNA ligase activity"/>
    <property type="evidence" value="ECO:0007669"/>
    <property type="project" value="UniProtKB-EC"/>
</dbReference>
<dbReference type="GO" id="GO:0005524">
    <property type="term" value="F:ATP binding"/>
    <property type="evidence" value="ECO:0007669"/>
    <property type="project" value="UniProtKB-KW"/>
</dbReference>
<dbReference type="NCBIfam" id="TIGR00234">
    <property type="entry name" value="tyrS"/>
    <property type="match status" value="1"/>
</dbReference>
<dbReference type="EC" id="6.1.1.1" evidence="1 11"/>
<dbReference type="Gene3D" id="3.10.290.10">
    <property type="entry name" value="RNA-binding S4 domain"/>
    <property type="match status" value="1"/>
</dbReference>
<evidence type="ECO:0000256" key="9">
    <source>
        <dbReference type="ARBA" id="ARBA00048248"/>
    </source>
</evidence>
<comment type="catalytic activity">
    <reaction evidence="9 11">
        <text>tRNA(Tyr) + L-tyrosine + ATP = L-tyrosyl-tRNA(Tyr) + AMP + diphosphate + H(+)</text>
        <dbReference type="Rhea" id="RHEA:10220"/>
        <dbReference type="Rhea" id="RHEA-COMP:9706"/>
        <dbReference type="Rhea" id="RHEA-COMP:9707"/>
        <dbReference type="ChEBI" id="CHEBI:15378"/>
        <dbReference type="ChEBI" id="CHEBI:30616"/>
        <dbReference type="ChEBI" id="CHEBI:33019"/>
        <dbReference type="ChEBI" id="CHEBI:58315"/>
        <dbReference type="ChEBI" id="CHEBI:78442"/>
        <dbReference type="ChEBI" id="CHEBI:78536"/>
        <dbReference type="ChEBI" id="CHEBI:456215"/>
        <dbReference type="EC" id="6.1.1.1"/>
    </reaction>
</comment>
<dbReference type="FunFam" id="1.10.240.10:FF:000001">
    <property type="entry name" value="Tyrosine--tRNA ligase"/>
    <property type="match status" value="1"/>
</dbReference>
<dbReference type="SUPFAM" id="SSF52374">
    <property type="entry name" value="Nucleotidylyl transferase"/>
    <property type="match status" value="1"/>
</dbReference>
<evidence type="ECO:0000256" key="7">
    <source>
        <dbReference type="ARBA" id="ARBA00023146"/>
    </source>
</evidence>
<dbReference type="PANTHER" id="PTHR11766">
    <property type="entry name" value="TYROSYL-TRNA SYNTHETASE"/>
    <property type="match status" value="1"/>
</dbReference>
<dbReference type="InterPro" id="IPR024088">
    <property type="entry name" value="Tyr-tRNA-ligase_bac-type"/>
</dbReference>
<dbReference type="GO" id="GO:0005739">
    <property type="term" value="C:mitochondrion"/>
    <property type="evidence" value="ECO:0007669"/>
    <property type="project" value="TreeGrafter"/>
</dbReference>
<evidence type="ECO:0000313" key="14">
    <source>
        <dbReference type="Proteomes" id="UP000807716"/>
    </source>
</evidence>
<proteinExistence type="inferred from homology"/>
<evidence type="ECO:0000256" key="5">
    <source>
        <dbReference type="ARBA" id="ARBA00022884"/>
    </source>
</evidence>
<dbReference type="GO" id="GO:0005829">
    <property type="term" value="C:cytosol"/>
    <property type="evidence" value="ECO:0007669"/>
    <property type="project" value="TreeGrafter"/>
</dbReference>
<evidence type="ECO:0000256" key="10">
    <source>
        <dbReference type="PROSITE-ProRule" id="PRU00182"/>
    </source>
</evidence>
<dbReference type="PRINTS" id="PR01040">
    <property type="entry name" value="TRNASYNTHTYR"/>
</dbReference>
<keyword evidence="7 11" id="KW-0030">Aminoacyl-tRNA synthetase</keyword>
<dbReference type="PANTHER" id="PTHR11766:SF0">
    <property type="entry name" value="TYROSINE--TRNA LIGASE, MITOCHONDRIAL"/>
    <property type="match status" value="1"/>
</dbReference>
<comment type="similarity">
    <text evidence="11">Belongs to the class-I aminoacyl-tRNA synthetase family.</text>
</comment>
<organism evidence="13 14">
    <name type="scientific">Actinomortierella ambigua</name>
    <dbReference type="NCBI Taxonomy" id="1343610"/>
    <lineage>
        <taxon>Eukaryota</taxon>
        <taxon>Fungi</taxon>
        <taxon>Fungi incertae sedis</taxon>
        <taxon>Mucoromycota</taxon>
        <taxon>Mortierellomycotina</taxon>
        <taxon>Mortierellomycetes</taxon>
        <taxon>Mortierellales</taxon>
        <taxon>Mortierellaceae</taxon>
        <taxon>Actinomortierella</taxon>
    </lineage>
</organism>
<dbReference type="Gene3D" id="1.10.240.10">
    <property type="entry name" value="Tyrosyl-Transfer RNA Synthetase"/>
    <property type="match status" value="1"/>
</dbReference>
<evidence type="ECO:0000256" key="1">
    <source>
        <dbReference type="ARBA" id="ARBA00013160"/>
    </source>
</evidence>
<evidence type="ECO:0000256" key="2">
    <source>
        <dbReference type="ARBA" id="ARBA00022598"/>
    </source>
</evidence>
<evidence type="ECO:0000256" key="11">
    <source>
        <dbReference type="RuleBase" id="RU361234"/>
    </source>
</evidence>
<dbReference type="Pfam" id="PF22421">
    <property type="entry name" value="SYY_C-terminal"/>
    <property type="match status" value="1"/>
</dbReference>
<reference evidence="13" key="1">
    <citation type="journal article" date="2020" name="Fungal Divers.">
        <title>Resolving the Mortierellaceae phylogeny through synthesis of multi-gene phylogenetics and phylogenomics.</title>
        <authorList>
            <person name="Vandepol N."/>
            <person name="Liber J."/>
            <person name="Desiro A."/>
            <person name="Na H."/>
            <person name="Kennedy M."/>
            <person name="Barry K."/>
            <person name="Grigoriev I.V."/>
            <person name="Miller A.N."/>
            <person name="O'Donnell K."/>
            <person name="Stajich J.E."/>
            <person name="Bonito G."/>
        </authorList>
    </citation>
    <scope>NUCLEOTIDE SEQUENCE</scope>
    <source>
        <strain evidence="13">BC1065</strain>
    </source>
</reference>
<dbReference type="SUPFAM" id="SSF55174">
    <property type="entry name" value="Alpha-L RNA-binding motif"/>
    <property type="match status" value="1"/>
</dbReference>
<dbReference type="AlphaFoldDB" id="A0A9P6PXI3"/>
<keyword evidence="4 11" id="KW-0067">ATP-binding</keyword>
<dbReference type="CDD" id="cd00165">
    <property type="entry name" value="S4"/>
    <property type="match status" value="1"/>
</dbReference>
<dbReference type="GO" id="GO:0006437">
    <property type="term" value="P:tyrosyl-tRNA aminoacylation"/>
    <property type="evidence" value="ECO:0007669"/>
    <property type="project" value="InterPro"/>
</dbReference>
<dbReference type="Pfam" id="PF00579">
    <property type="entry name" value="tRNA-synt_1b"/>
    <property type="match status" value="1"/>
</dbReference>
<protein>
    <recommendedName>
        <fullName evidence="1 11">Tyrosine--tRNA ligase</fullName>
        <ecNumber evidence="1 11">6.1.1.1</ecNumber>
    </recommendedName>
    <alternativeName>
        <fullName evidence="8 11">Tyrosyl-tRNA synthetase</fullName>
    </alternativeName>
</protein>
<comment type="caution">
    <text evidence="13">The sequence shown here is derived from an EMBL/GenBank/DDBJ whole genome shotgun (WGS) entry which is preliminary data.</text>
</comment>
<dbReference type="SMART" id="SM00363">
    <property type="entry name" value="S4"/>
    <property type="match status" value="1"/>
</dbReference>
<evidence type="ECO:0000259" key="12">
    <source>
        <dbReference type="SMART" id="SM00363"/>
    </source>
</evidence>
<keyword evidence="5 10" id="KW-0694">RNA-binding</keyword>
<dbReference type="InterPro" id="IPR014729">
    <property type="entry name" value="Rossmann-like_a/b/a_fold"/>
</dbReference>
<keyword evidence="3 11" id="KW-0547">Nucleotide-binding</keyword>
<feature type="domain" description="RNA-binding S4" evidence="12">
    <location>
        <begin position="388"/>
        <end position="446"/>
    </location>
</feature>
<dbReference type="GO" id="GO:0003723">
    <property type="term" value="F:RNA binding"/>
    <property type="evidence" value="ECO:0007669"/>
    <property type="project" value="UniProtKB-KW"/>
</dbReference>
<dbReference type="Gene3D" id="3.40.50.620">
    <property type="entry name" value="HUPs"/>
    <property type="match status" value="1"/>
</dbReference>
<keyword evidence="2 11" id="KW-0436">Ligase</keyword>
<evidence type="ECO:0000256" key="8">
    <source>
        <dbReference type="ARBA" id="ARBA00033323"/>
    </source>
</evidence>
<dbReference type="EMBL" id="JAAAJB010000497">
    <property type="protein sequence ID" value="KAG0254775.1"/>
    <property type="molecule type" value="Genomic_DNA"/>
</dbReference>
<sequence length="457" mass="50619">MPGSLFPKTKGHARDEVRCAPCILACSMDIEDEAVLAKHSTLLVCRGKPGLSHKPSHRAADAWFGCCYNQVGGATGSIGDPSGKSTERKPMSAETLAKNVEGINAQFHRFFERGRAYAERRGVTVKEGGGKVKVVNNKTWFGPMSALEFLGEVGRFARVGTMLARDSVKSRLESPQGISFTEFSYQLLQAYDFWHLYHTEGCRIQIGGSDQWGNITAGIDMIHKKRKTDQEQVVIDSTDDNRPAQAFGLTIPLLTTSTGEKFGKSAGNAVWLDERMTSLFDFYQFFVKTTDADVGRYLHYFTLLSPGDIQEVMRQHQLEPEKRIAQHTLAKETTELVHGVEAVDKALLATQVLFGSSLGDVTGEQLVGAFEHDHMRLIPVLKKQIAEESLERVAMTAKLCSSKSEAKKLLKSGGFYINNIRVTDPNYKITDKDWIDGYVCVLRAGKSSYKILRAPGP</sequence>
<accession>A0A9P6PXI3</accession>
<dbReference type="InterPro" id="IPR036986">
    <property type="entry name" value="S4_RNA-bd_sf"/>
</dbReference>
<dbReference type="InterPro" id="IPR002305">
    <property type="entry name" value="aa-tRNA-synth_Ic"/>
</dbReference>
<name>A0A9P6PXI3_9FUNG</name>
<evidence type="ECO:0000313" key="13">
    <source>
        <dbReference type="EMBL" id="KAG0254775.1"/>
    </source>
</evidence>
<dbReference type="OrthoDB" id="337870at2759"/>
<evidence type="ECO:0000256" key="6">
    <source>
        <dbReference type="ARBA" id="ARBA00022917"/>
    </source>
</evidence>
<dbReference type="PROSITE" id="PS50889">
    <property type="entry name" value="S4"/>
    <property type="match status" value="1"/>
</dbReference>
<dbReference type="Proteomes" id="UP000807716">
    <property type="component" value="Unassembled WGS sequence"/>
</dbReference>
<gene>
    <name evidence="13" type="primary">MSY1</name>
    <name evidence="13" type="ORF">DFQ27_006620</name>
</gene>
<dbReference type="InterPro" id="IPR054608">
    <property type="entry name" value="SYY-like_C"/>
</dbReference>
<dbReference type="CDD" id="cd00805">
    <property type="entry name" value="TyrRS_core"/>
    <property type="match status" value="1"/>
</dbReference>
<keyword evidence="6 11" id="KW-0648">Protein biosynthesis</keyword>